<dbReference type="AlphaFoldDB" id="A0A9D4ZKK9"/>
<evidence type="ECO:0008006" key="4">
    <source>
        <dbReference type="Google" id="ProtNLM"/>
    </source>
</evidence>
<dbReference type="Proteomes" id="UP000886520">
    <property type="component" value="Chromosome 8"/>
</dbReference>
<keyword evidence="1" id="KW-0732">Signal</keyword>
<organism evidence="2 3">
    <name type="scientific">Adiantum capillus-veneris</name>
    <name type="common">Maidenhair fern</name>
    <dbReference type="NCBI Taxonomy" id="13818"/>
    <lineage>
        <taxon>Eukaryota</taxon>
        <taxon>Viridiplantae</taxon>
        <taxon>Streptophyta</taxon>
        <taxon>Embryophyta</taxon>
        <taxon>Tracheophyta</taxon>
        <taxon>Polypodiopsida</taxon>
        <taxon>Polypodiidae</taxon>
        <taxon>Polypodiales</taxon>
        <taxon>Pteridineae</taxon>
        <taxon>Pteridaceae</taxon>
        <taxon>Vittarioideae</taxon>
        <taxon>Adiantum</taxon>
    </lineage>
</organism>
<evidence type="ECO:0000313" key="2">
    <source>
        <dbReference type="EMBL" id="KAI5076541.1"/>
    </source>
</evidence>
<accession>A0A9D4ZKK9</accession>
<dbReference type="EMBL" id="JABFUD020000008">
    <property type="protein sequence ID" value="KAI5076541.1"/>
    <property type="molecule type" value="Genomic_DNA"/>
</dbReference>
<name>A0A9D4ZKK9_ADICA</name>
<gene>
    <name evidence="2" type="ORF">GOP47_0008606</name>
</gene>
<feature type="chain" id="PRO_5039128062" description="Secreted protein" evidence="1">
    <location>
        <begin position="27"/>
        <end position="121"/>
    </location>
</feature>
<comment type="caution">
    <text evidence="2">The sequence shown here is derived from an EMBL/GenBank/DDBJ whole genome shotgun (WGS) entry which is preliminary data.</text>
</comment>
<proteinExistence type="predicted"/>
<evidence type="ECO:0000313" key="3">
    <source>
        <dbReference type="Proteomes" id="UP000886520"/>
    </source>
</evidence>
<evidence type="ECO:0000256" key="1">
    <source>
        <dbReference type="SAM" id="SignalP"/>
    </source>
</evidence>
<keyword evidence="3" id="KW-1185">Reference proteome</keyword>
<protein>
    <recommendedName>
        <fullName evidence="4">Secreted protein</fullName>
    </recommendedName>
</protein>
<sequence length="121" mass="12375">MRFGCVSWRCMLKMILVAVSLAGIEGCLVGGSVVHGSWRLLACGPRLGSSDMEGALWGRGSSHGGSGSLCLTACAPLLACVYVDGGSGFPLDGSPCQLSVLHYQSDGGIDSALIRLMVGSL</sequence>
<feature type="signal peptide" evidence="1">
    <location>
        <begin position="1"/>
        <end position="26"/>
    </location>
</feature>
<reference evidence="2" key="1">
    <citation type="submission" date="2021-01" db="EMBL/GenBank/DDBJ databases">
        <title>Adiantum capillus-veneris genome.</title>
        <authorList>
            <person name="Fang Y."/>
            <person name="Liao Q."/>
        </authorList>
    </citation>
    <scope>NUCLEOTIDE SEQUENCE</scope>
    <source>
        <strain evidence="2">H3</strain>
        <tissue evidence="2">Leaf</tissue>
    </source>
</reference>